<sequence>MAETNVRCSTKGKVTLPDDLAQLAKKAKLSVIDSHIQERRRDADLAPPPTDPFRFMDLPAELRALILSFVVVSDEPRRLTDVVAPLVITRAGIIKIPKITKNWIKDFGTDTACFHSVNFEVTAAHQRMYKGSTYGPTPVDAEVLAGLPHPLRPYVQPWLGQVIARFRGTVGTIEQRPGFRGLTLQDVRDKALAFRSALP</sequence>
<dbReference type="Proteomes" id="UP000192596">
    <property type="component" value="Unassembled WGS sequence"/>
</dbReference>
<dbReference type="EMBL" id="NAJO01000029">
    <property type="protein sequence ID" value="OQO02010.1"/>
    <property type="molecule type" value="Genomic_DNA"/>
</dbReference>
<name>A0A1V8SSG1_9PEZI</name>
<reference evidence="2" key="1">
    <citation type="submission" date="2017-03" db="EMBL/GenBank/DDBJ databases">
        <title>Genomes of endolithic fungi from Antarctica.</title>
        <authorList>
            <person name="Coleine C."/>
            <person name="Masonjones S."/>
            <person name="Stajich J.E."/>
        </authorList>
    </citation>
    <scope>NUCLEOTIDE SEQUENCE [LARGE SCALE GENOMIC DNA]</scope>
    <source>
        <strain evidence="2">CCFEE 5527</strain>
    </source>
</reference>
<protein>
    <submittedName>
        <fullName evidence="1">Uncharacterized protein</fullName>
    </submittedName>
</protein>
<dbReference type="OrthoDB" id="3946110at2759"/>
<dbReference type="InParanoid" id="A0A1V8SSG1"/>
<keyword evidence="2" id="KW-1185">Reference proteome</keyword>
<accession>A0A1V8SSG1</accession>
<evidence type="ECO:0000313" key="2">
    <source>
        <dbReference type="Proteomes" id="UP000192596"/>
    </source>
</evidence>
<dbReference type="AlphaFoldDB" id="A0A1V8SSG1"/>
<comment type="caution">
    <text evidence="1">The sequence shown here is derived from an EMBL/GenBank/DDBJ whole genome shotgun (WGS) entry which is preliminary data.</text>
</comment>
<proteinExistence type="predicted"/>
<gene>
    <name evidence="1" type="ORF">B0A48_12483</name>
</gene>
<organism evidence="1 2">
    <name type="scientific">Cryoendolithus antarcticus</name>
    <dbReference type="NCBI Taxonomy" id="1507870"/>
    <lineage>
        <taxon>Eukaryota</taxon>
        <taxon>Fungi</taxon>
        <taxon>Dikarya</taxon>
        <taxon>Ascomycota</taxon>
        <taxon>Pezizomycotina</taxon>
        <taxon>Dothideomycetes</taxon>
        <taxon>Dothideomycetidae</taxon>
        <taxon>Cladosporiales</taxon>
        <taxon>Cladosporiaceae</taxon>
        <taxon>Cryoendolithus</taxon>
    </lineage>
</organism>
<evidence type="ECO:0000313" key="1">
    <source>
        <dbReference type="EMBL" id="OQO02010.1"/>
    </source>
</evidence>